<evidence type="ECO:0000313" key="8">
    <source>
        <dbReference type="EMBL" id="AOH87193.1"/>
    </source>
</evidence>
<evidence type="ECO:0000256" key="5">
    <source>
        <dbReference type="PIRSR" id="PIRSR015582-1"/>
    </source>
</evidence>
<feature type="domain" description="HpcH/HpaI aldolase/citrate lyase" evidence="7">
    <location>
        <begin position="9"/>
        <end position="221"/>
    </location>
</feature>
<feature type="binding site" evidence="6">
    <location>
        <position position="124"/>
    </location>
    <ligand>
        <name>Mg(2+)</name>
        <dbReference type="ChEBI" id="CHEBI:18420"/>
    </ligand>
</feature>
<proteinExistence type="inferred from homology"/>
<dbReference type="SUPFAM" id="SSF51621">
    <property type="entry name" value="Phosphoenolpyruvate/pyruvate domain"/>
    <property type="match status" value="1"/>
</dbReference>
<dbReference type="InterPro" id="IPR011206">
    <property type="entry name" value="Citrate_lyase_beta/mcl1/mcl2"/>
</dbReference>
<geneLocation type="plasmid" evidence="9"/>
<dbReference type="OrthoDB" id="9800547at2"/>
<dbReference type="GO" id="GO:0003824">
    <property type="term" value="F:catalytic activity"/>
    <property type="evidence" value="ECO:0007669"/>
    <property type="project" value="InterPro"/>
</dbReference>
<evidence type="ECO:0000256" key="2">
    <source>
        <dbReference type="ARBA" id="ARBA00005568"/>
    </source>
</evidence>
<evidence type="ECO:0000256" key="1">
    <source>
        <dbReference type="ARBA" id="ARBA00001946"/>
    </source>
</evidence>
<feature type="binding site" evidence="5">
    <location>
        <position position="124"/>
    </location>
    <ligand>
        <name>substrate</name>
    </ligand>
</feature>
<dbReference type="AlphaFoldDB" id="A0A1B3ZIF0"/>
<feature type="binding site" evidence="5">
    <location>
        <position position="70"/>
    </location>
    <ligand>
        <name>substrate</name>
    </ligand>
</feature>
<keyword evidence="4 6" id="KW-0460">Magnesium</keyword>
<evidence type="ECO:0000256" key="3">
    <source>
        <dbReference type="ARBA" id="ARBA00022723"/>
    </source>
</evidence>
<organism evidence="8 9">
    <name type="scientific">Sphingomonas panacis</name>
    <dbReference type="NCBI Taxonomy" id="1560345"/>
    <lineage>
        <taxon>Bacteria</taxon>
        <taxon>Pseudomonadati</taxon>
        <taxon>Pseudomonadota</taxon>
        <taxon>Alphaproteobacteria</taxon>
        <taxon>Sphingomonadales</taxon>
        <taxon>Sphingomonadaceae</taxon>
        <taxon>Sphingomonas</taxon>
    </lineage>
</organism>
<gene>
    <name evidence="8" type="ORF">AWL63_23815</name>
</gene>
<sequence length="287" mass="30253">MLMSQKPRRSALYMPASNARAIEKARTLEVDVVILDLEDATAPDAKDAARKQAVAEIAKGGFGEREVVLRVNALDTVWGAEDLAVAAGCGADAVLLPKVSGPKALAEARAALGDSGADLWAMIETVRGIVDLRAIAEAAEKYRLVTLVAGTNDLAKELRCRPGSDRAPLLGALGEIVLAARLTGLVAIDGVCNTLTDADVVRAECEQGLRWGFDGKTLIHPAQVAVANRVFTPSDTEIAWSKQILDAFEQPDNAGKGALQLGGQMVELLHLDEARRILSIAQACGVA</sequence>
<comment type="similarity">
    <text evidence="2">Belongs to the HpcH/HpaI aldolase family.</text>
</comment>
<dbReference type="Pfam" id="PF03328">
    <property type="entry name" value="HpcH_HpaI"/>
    <property type="match status" value="1"/>
</dbReference>
<dbReference type="InterPro" id="IPR040442">
    <property type="entry name" value="Pyrv_kinase-like_dom_sf"/>
</dbReference>
<dbReference type="GO" id="GO:0006107">
    <property type="term" value="P:oxaloacetate metabolic process"/>
    <property type="evidence" value="ECO:0007669"/>
    <property type="project" value="TreeGrafter"/>
</dbReference>
<feature type="binding site" evidence="6">
    <location>
        <position position="153"/>
    </location>
    <ligand>
        <name>Mg(2+)</name>
        <dbReference type="ChEBI" id="CHEBI:18420"/>
    </ligand>
</feature>
<keyword evidence="8" id="KW-0614">Plasmid</keyword>
<dbReference type="Proteomes" id="UP000094256">
    <property type="component" value="Plasmid unnamed"/>
</dbReference>
<dbReference type="InterPro" id="IPR005000">
    <property type="entry name" value="Aldolase/citrate-lyase_domain"/>
</dbReference>
<reference evidence="8 9" key="1">
    <citation type="submission" date="2016-01" db="EMBL/GenBank/DDBJ databases">
        <title>Complete genome and mega plasmid sequence of Sphingomonas panacis DCY99 elicits systemic resistance in rice to Xanthomonas oryzae.</title>
        <authorList>
            <person name="Kim Y.J."/>
            <person name="Yang D.C."/>
            <person name="Sing P."/>
        </authorList>
    </citation>
    <scope>NUCLEOTIDE SEQUENCE [LARGE SCALE GENOMIC DNA]</scope>
    <source>
        <strain evidence="8 9">DCY99</strain>
        <plasmid evidence="9">Plasmid</plasmid>
    </source>
</reference>
<dbReference type="PIRSF" id="PIRSF015582">
    <property type="entry name" value="Cit_lyase_B"/>
    <property type="match status" value="1"/>
</dbReference>
<keyword evidence="3 6" id="KW-0479">Metal-binding</keyword>
<keyword evidence="9" id="KW-1185">Reference proteome</keyword>
<dbReference type="InterPro" id="IPR015813">
    <property type="entry name" value="Pyrv/PenolPyrv_kinase-like_dom"/>
</dbReference>
<evidence type="ECO:0000256" key="4">
    <source>
        <dbReference type="ARBA" id="ARBA00022842"/>
    </source>
</evidence>
<dbReference type="EMBL" id="CP014169">
    <property type="protein sequence ID" value="AOH87193.1"/>
    <property type="molecule type" value="Genomic_DNA"/>
</dbReference>
<accession>A0A1B3ZIF0</accession>
<evidence type="ECO:0000259" key="7">
    <source>
        <dbReference type="Pfam" id="PF03328"/>
    </source>
</evidence>
<protein>
    <submittedName>
        <fullName evidence="8">Malyl-CoA thiolesterase</fullName>
    </submittedName>
</protein>
<dbReference type="GO" id="GO:0000287">
    <property type="term" value="F:magnesium ion binding"/>
    <property type="evidence" value="ECO:0007669"/>
    <property type="project" value="TreeGrafter"/>
</dbReference>
<dbReference type="PANTHER" id="PTHR32308">
    <property type="entry name" value="LYASE BETA SUBUNIT, PUTATIVE (AFU_ORTHOLOGUE AFUA_4G13030)-RELATED"/>
    <property type="match status" value="1"/>
</dbReference>
<evidence type="ECO:0000256" key="6">
    <source>
        <dbReference type="PIRSR" id="PIRSR015582-2"/>
    </source>
</evidence>
<dbReference type="KEGG" id="span:AWL63_23815"/>
<evidence type="ECO:0000313" key="9">
    <source>
        <dbReference type="Proteomes" id="UP000094256"/>
    </source>
</evidence>
<comment type="cofactor">
    <cofactor evidence="1">
        <name>Mg(2+)</name>
        <dbReference type="ChEBI" id="CHEBI:18420"/>
    </cofactor>
</comment>
<dbReference type="PANTHER" id="PTHR32308:SF10">
    <property type="entry name" value="CITRATE LYASE SUBUNIT BETA"/>
    <property type="match status" value="1"/>
</dbReference>
<name>A0A1B3ZIF0_9SPHN</name>
<dbReference type="Gene3D" id="3.20.20.60">
    <property type="entry name" value="Phosphoenolpyruvate-binding domains"/>
    <property type="match status" value="1"/>
</dbReference>